<feature type="transmembrane region" description="Helical" evidence="1">
    <location>
        <begin position="351"/>
        <end position="373"/>
    </location>
</feature>
<evidence type="ECO:0000313" key="3">
    <source>
        <dbReference type="EMBL" id="TVT28093.1"/>
    </source>
</evidence>
<evidence type="ECO:0000256" key="1">
    <source>
        <dbReference type="SAM" id="Phobius"/>
    </source>
</evidence>
<reference evidence="3 4" key="1">
    <citation type="submission" date="2019-07" db="EMBL/GenBank/DDBJ databases">
        <title>Salinicoccus cyprini sp. nov., isolated from gastro-intestinal tract of mirror carp, Cyprinus carpio var. specularis, collected from Gobind Sagar Reservoir, Himachal Pradesh, India.</title>
        <authorList>
            <person name="Talwar C."/>
            <person name="Singh A.K."/>
            <person name="Lal R."/>
            <person name="Negi R.K."/>
        </authorList>
    </citation>
    <scope>NUCLEOTIDE SEQUENCE [LARGE SCALE GENOMIC DNA]</scope>
    <source>
        <strain evidence="3 4">CT19</strain>
    </source>
</reference>
<dbReference type="AlphaFoldDB" id="A0A558AV01"/>
<dbReference type="Pfam" id="PF04235">
    <property type="entry name" value="DUF418"/>
    <property type="match status" value="1"/>
</dbReference>
<protein>
    <submittedName>
        <fullName evidence="3">DUF418 domain-containing protein</fullName>
    </submittedName>
</protein>
<evidence type="ECO:0000313" key="4">
    <source>
        <dbReference type="Proteomes" id="UP000315103"/>
    </source>
</evidence>
<accession>A0A558AV01</accession>
<feature type="domain" description="DUF418" evidence="2">
    <location>
        <begin position="242"/>
        <end position="392"/>
    </location>
</feature>
<evidence type="ECO:0000259" key="2">
    <source>
        <dbReference type="Pfam" id="PF04235"/>
    </source>
</evidence>
<keyword evidence="1" id="KW-1133">Transmembrane helix</keyword>
<feature type="transmembrane region" description="Helical" evidence="1">
    <location>
        <begin position="145"/>
        <end position="166"/>
    </location>
</feature>
<dbReference type="PANTHER" id="PTHR30590:SF2">
    <property type="entry name" value="INNER MEMBRANE PROTEIN"/>
    <property type="match status" value="1"/>
</dbReference>
<feature type="transmembrane region" description="Helical" evidence="1">
    <location>
        <begin position="58"/>
        <end position="77"/>
    </location>
</feature>
<keyword evidence="1" id="KW-0812">Transmembrane</keyword>
<dbReference type="InterPro" id="IPR007349">
    <property type="entry name" value="DUF418"/>
</dbReference>
<name>A0A558AV01_9STAP</name>
<dbReference type="InterPro" id="IPR052529">
    <property type="entry name" value="Bact_Transport_Assoc"/>
</dbReference>
<sequence>MDGEVIDMKRIEAVDAIRGFSLFGIFMANLLIFQYGLTGKDHLEYFELHPLNEGILKGVKIIFESSFLPIFAILFGFSLDRLFQSMKRKQVKLKRIKLYMRAFTLIAFGLLHSYFIWEGDILLAYGIAMLFIIPFIGLGKRFFKWVTTLSISAALLITSLAVFAPAEEVPAPNDVDMQGYLKELKFAYGEGTYANAYQARNHLEDPYITEIVSYLEGAGIILLIAGLLMPIFYYNIGIYLSKSDWFSKNSNRLLSANLFIFLIPVSIFMKSSIIWMDNKDLASMLHIFFGSVLSFGLIVLIRNLHTKYRQNFIFIGFRSMGKLSLTMYIMQSLIATTLFYGYGLGWFGRDIFGQAVIIFLLVYVFQMFLATWYTSKFRYGPLEYLLRVATYFHPKARQWHFKKEKTSV</sequence>
<feature type="transmembrane region" description="Helical" evidence="1">
    <location>
        <begin position="20"/>
        <end position="38"/>
    </location>
</feature>
<feature type="transmembrane region" description="Helical" evidence="1">
    <location>
        <begin position="325"/>
        <end position="345"/>
    </location>
</feature>
<dbReference type="PANTHER" id="PTHR30590">
    <property type="entry name" value="INNER MEMBRANE PROTEIN"/>
    <property type="match status" value="1"/>
</dbReference>
<proteinExistence type="predicted"/>
<keyword evidence="1" id="KW-0472">Membrane</keyword>
<feature type="transmembrane region" description="Helical" evidence="1">
    <location>
        <begin position="254"/>
        <end position="275"/>
    </location>
</feature>
<dbReference type="EMBL" id="VMSJ01000002">
    <property type="protein sequence ID" value="TVT28093.1"/>
    <property type="molecule type" value="Genomic_DNA"/>
</dbReference>
<comment type="caution">
    <text evidence="3">The sequence shown here is derived from an EMBL/GenBank/DDBJ whole genome shotgun (WGS) entry which is preliminary data.</text>
</comment>
<feature type="transmembrane region" description="Helical" evidence="1">
    <location>
        <begin position="211"/>
        <end position="233"/>
    </location>
</feature>
<feature type="transmembrane region" description="Helical" evidence="1">
    <location>
        <begin position="281"/>
        <end position="304"/>
    </location>
</feature>
<feature type="transmembrane region" description="Helical" evidence="1">
    <location>
        <begin position="121"/>
        <end position="138"/>
    </location>
</feature>
<feature type="transmembrane region" description="Helical" evidence="1">
    <location>
        <begin position="98"/>
        <end position="115"/>
    </location>
</feature>
<keyword evidence="4" id="KW-1185">Reference proteome</keyword>
<gene>
    <name evidence="3" type="ORF">FO441_06675</name>
</gene>
<dbReference type="OrthoDB" id="9807744at2"/>
<organism evidence="3 4">
    <name type="scientific">Salinicoccus cyprini</name>
    <dbReference type="NCBI Taxonomy" id="2493691"/>
    <lineage>
        <taxon>Bacteria</taxon>
        <taxon>Bacillati</taxon>
        <taxon>Bacillota</taxon>
        <taxon>Bacilli</taxon>
        <taxon>Bacillales</taxon>
        <taxon>Staphylococcaceae</taxon>
        <taxon>Salinicoccus</taxon>
    </lineage>
</organism>
<dbReference type="Proteomes" id="UP000315103">
    <property type="component" value="Unassembled WGS sequence"/>
</dbReference>